<accession>A0A9W4P162</accession>
<evidence type="ECO:0000256" key="4">
    <source>
        <dbReference type="ARBA" id="ARBA00022827"/>
    </source>
</evidence>
<dbReference type="PANTHER" id="PTHR42877:SF7">
    <property type="entry name" value="FLAVIN-BINDING MONOOXYGENASE-RELATED"/>
    <property type="match status" value="1"/>
</dbReference>
<evidence type="ECO:0000256" key="3">
    <source>
        <dbReference type="ARBA" id="ARBA00022630"/>
    </source>
</evidence>
<proteinExistence type="inferred from homology"/>
<evidence type="ECO:0008006" key="7">
    <source>
        <dbReference type="Google" id="ProtNLM"/>
    </source>
</evidence>
<evidence type="ECO:0000256" key="2">
    <source>
        <dbReference type="ARBA" id="ARBA00010139"/>
    </source>
</evidence>
<dbReference type="PANTHER" id="PTHR42877">
    <property type="entry name" value="L-ORNITHINE N(5)-MONOOXYGENASE-RELATED"/>
    <property type="match status" value="1"/>
</dbReference>
<comment type="cofactor">
    <cofactor evidence="1">
        <name>FAD</name>
        <dbReference type="ChEBI" id="CHEBI:57692"/>
    </cofactor>
</comment>
<keyword evidence="6" id="KW-1185">Reference proteome</keyword>
<dbReference type="Pfam" id="PF13450">
    <property type="entry name" value="NAD_binding_8"/>
    <property type="match status" value="1"/>
</dbReference>
<evidence type="ECO:0000256" key="1">
    <source>
        <dbReference type="ARBA" id="ARBA00001974"/>
    </source>
</evidence>
<organism evidence="5 6">
    <name type="scientific">Penicillium egyptiacum</name>
    <dbReference type="NCBI Taxonomy" id="1303716"/>
    <lineage>
        <taxon>Eukaryota</taxon>
        <taxon>Fungi</taxon>
        <taxon>Dikarya</taxon>
        <taxon>Ascomycota</taxon>
        <taxon>Pezizomycotina</taxon>
        <taxon>Eurotiomycetes</taxon>
        <taxon>Eurotiomycetidae</taxon>
        <taxon>Eurotiales</taxon>
        <taxon>Aspergillaceae</taxon>
        <taxon>Penicillium</taxon>
    </lineage>
</organism>
<comment type="caution">
    <text evidence="5">The sequence shown here is derived from an EMBL/GenBank/DDBJ whole genome shotgun (WGS) entry which is preliminary data.</text>
</comment>
<dbReference type="AlphaFoldDB" id="A0A9W4P162"/>
<gene>
    <name evidence="5" type="ORF">PEGY_LOCUS879</name>
</gene>
<dbReference type="EMBL" id="CAJVRC010000835">
    <property type="protein sequence ID" value="CAG8886462.1"/>
    <property type="molecule type" value="Genomic_DNA"/>
</dbReference>
<dbReference type="PRINTS" id="PR00368">
    <property type="entry name" value="FADPNR"/>
</dbReference>
<comment type="similarity">
    <text evidence="2">Belongs to the FAD-binding monooxygenase family.</text>
</comment>
<dbReference type="OrthoDB" id="74360at2759"/>
<sequence length="553" mass="62181">MEHPIDHSRPLRVVIIGAGISGLVSSIRLTQRLPNVTIQIYEKNADIGGTWYENRYPGCACDIPAHVYQATFEPNHNWSEFYASAKEIHQYWKAVAAKYECEHHIKLCHEVVGATWDESRAKWEVKVRNTESDEIFSDSGDILLSCTGPLNAWMWPDIPGIHEFKGKLLHSASWDESFDWENKSIAIIGNGSSGIQLVPAMLPRSARIDHYIRGKTWIAPPLGSETIAKLGLNEKNKFSFSEEQLAHFQTNPEAYRAFRKDIEREILGIQAVTVLNTPAQQASIPKFTKHMQERLAAKPELASSMIPGFAPACRRLTPGPGYLEALVSPKVNVISEAIGSITENGIITKDGVHREVDAIVCATGFNTTFQPRFPLLGRNGMPLSEKWKKNPNTYLSMMTDQFPNYFVTLGPNGTLVGSLLLLIEKQVDYITACIAKMQRENIRVMTPRKSAVEAFTKFADKYFETTVFRTKCRSWYKGGSEDGRVVALWPGSAPHALKALSQPQWEDFEYEYSDGNETGWLGDGWTQAERTGDFHAWYLDDEHVDVPRLKGSV</sequence>
<reference evidence="5" key="1">
    <citation type="submission" date="2021-07" db="EMBL/GenBank/DDBJ databases">
        <authorList>
            <person name="Branca A.L. A."/>
        </authorList>
    </citation>
    <scope>NUCLEOTIDE SEQUENCE</scope>
</reference>
<keyword evidence="4" id="KW-0274">FAD</keyword>
<evidence type="ECO:0000313" key="6">
    <source>
        <dbReference type="Proteomes" id="UP001154252"/>
    </source>
</evidence>
<dbReference type="InterPro" id="IPR036188">
    <property type="entry name" value="FAD/NAD-bd_sf"/>
</dbReference>
<name>A0A9W4P162_9EURO</name>
<dbReference type="InterPro" id="IPR051209">
    <property type="entry name" value="FAD-bind_Monooxygenase_sf"/>
</dbReference>
<protein>
    <recommendedName>
        <fullName evidence="7">Flavin-binding monooxygenase</fullName>
    </recommendedName>
</protein>
<keyword evidence="3" id="KW-0285">Flavoprotein</keyword>
<dbReference type="Proteomes" id="UP001154252">
    <property type="component" value="Unassembled WGS sequence"/>
</dbReference>
<evidence type="ECO:0000313" key="5">
    <source>
        <dbReference type="EMBL" id="CAG8886462.1"/>
    </source>
</evidence>
<dbReference type="SUPFAM" id="SSF51905">
    <property type="entry name" value="FAD/NAD(P)-binding domain"/>
    <property type="match status" value="3"/>
</dbReference>
<dbReference type="Gene3D" id="3.50.50.60">
    <property type="entry name" value="FAD/NAD(P)-binding domain"/>
    <property type="match status" value="2"/>
</dbReference>